<evidence type="ECO:0000256" key="1">
    <source>
        <dbReference type="SAM" id="Phobius"/>
    </source>
</evidence>
<accession>A0A0S4L910</accession>
<evidence type="ECO:0000313" key="3">
    <source>
        <dbReference type="EMBL" id="CUS33120.1"/>
    </source>
</evidence>
<keyword evidence="4" id="KW-1185">Reference proteome</keyword>
<organism evidence="3 4">
    <name type="scientific">Candidatus Nitrospira nitrosa</name>
    <dbReference type="NCBI Taxonomy" id="1742972"/>
    <lineage>
        <taxon>Bacteria</taxon>
        <taxon>Pseudomonadati</taxon>
        <taxon>Nitrospirota</taxon>
        <taxon>Nitrospiria</taxon>
        <taxon>Nitrospirales</taxon>
        <taxon>Nitrospiraceae</taxon>
        <taxon>Nitrospira</taxon>
    </lineage>
</organism>
<gene>
    <name evidence="3" type="ORF">COMA1_10981</name>
</gene>
<protein>
    <recommendedName>
        <fullName evidence="2">Lcl C-terminal domain-containing protein</fullName>
    </recommendedName>
</protein>
<reference evidence="3 4" key="1">
    <citation type="submission" date="2015-10" db="EMBL/GenBank/DDBJ databases">
        <authorList>
            <person name="Gilbert D.G."/>
        </authorList>
    </citation>
    <scope>NUCLEOTIDE SEQUENCE [LARGE SCALE GENOMIC DNA]</scope>
    <source>
        <strain evidence="3">COMA1</strain>
    </source>
</reference>
<proteinExistence type="predicted"/>
<keyword evidence="1" id="KW-0472">Membrane</keyword>
<dbReference type="Proteomes" id="UP000199032">
    <property type="component" value="Unassembled WGS sequence"/>
</dbReference>
<dbReference type="OrthoDB" id="9793251at2"/>
<evidence type="ECO:0000313" key="4">
    <source>
        <dbReference type="Proteomes" id="UP000199032"/>
    </source>
</evidence>
<dbReference type="EMBL" id="CZQA01000001">
    <property type="protein sequence ID" value="CUS33120.1"/>
    <property type="molecule type" value="Genomic_DNA"/>
</dbReference>
<dbReference type="Pfam" id="PF07603">
    <property type="entry name" value="Lcl_C"/>
    <property type="match status" value="1"/>
</dbReference>
<dbReference type="InterPro" id="IPR011460">
    <property type="entry name" value="Lcl_C"/>
</dbReference>
<dbReference type="STRING" id="1742972.COMA1_10981"/>
<sequence>MALGHPLSPQTNTTLPKSAARFLLVILALGLGIAGFQFLAGPTGQKEALIADIIKNWQEAHPSAERFLILPDFHDEAVLDKDTSLIWEISPQATSVTWNEARVTCAKRTTGGQKGWRLPAPAEMRSLVGPAVDSPIPNIPPGHPFLNIQPTSYWTVVSEANQPSYAKYVDAFLGNVLSFLQIYTYPVWCVRNPLAPPVS</sequence>
<dbReference type="AlphaFoldDB" id="A0A0S4L910"/>
<feature type="transmembrane region" description="Helical" evidence="1">
    <location>
        <begin position="20"/>
        <end position="40"/>
    </location>
</feature>
<evidence type="ECO:0000259" key="2">
    <source>
        <dbReference type="Pfam" id="PF07603"/>
    </source>
</evidence>
<keyword evidence="1" id="KW-0812">Transmembrane</keyword>
<name>A0A0S4L910_9BACT</name>
<feature type="domain" description="Lcl C-terminal" evidence="2">
    <location>
        <begin position="77"/>
        <end position="191"/>
    </location>
</feature>
<keyword evidence="1" id="KW-1133">Transmembrane helix</keyword>